<evidence type="ECO:0000313" key="1">
    <source>
        <dbReference type="EMBL" id="KAF4654796.1"/>
    </source>
</evidence>
<comment type="caution">
    <text evidence="1">The sequence shown here is derived from an EMBL/GenBank/DDBJ whole genome shotgun (WGS) entry which is preliminary data.</text>
</comment>
<dbReference type="Proteomes" id="UP000572268">
    <property type="component" value="Unassembled WGS sequence"/>
</dbReference>
<dbReference type="EMBL" id="JABANN010000691">
    <property type="protein sequence ID" value="KAF4654796.1"/>
    <property type="molecule type" value="Genomic_DNA"/>
</dbReference>
<gene>
    <name evidence="1" type="ORF">FOL46_008540</name>
</gene>
<name>A0A7J6L6I9_PEROL</name>
<protein>
    <submittedName>
        <fullName evidence="1">Uncharacterized protein</fullName>
    </submittedName>
</protein>
<proteinExistence type="predicted"/>
<accession>A0A7J6L6I9</accession>
<dbReference type="AlphaFoldDB" id="A0A7J6L6I9"/>
<feature type="non-terminal residue" evidence="1">
    <location>
        <position position="252"/>
    </location>
</feature>
<evidence type="ECO:0000313" key="2">
    <source>
        <dbReference type="Proteomes" id="UP000572268"/>
    </source>
</evidence>
<organism evidence="1 2">
    <name type="scientific">Perkinsus olseni</name>
    <name type="common">Perkinsus atlanticus</name>
    <dbReference type="NCBI Taxonomy" id="32597"/>
    <lineage>
        <taxon>Eukaryota</taxon>
        <taxon>Sar</taxon>
        <taxon>Alveolata</taxon>
        <taxon>Perkinsozoa</taxon>
        <taxon>Perkinsea</taxon>
        <taxon>Perkinsida</taxon>
        <taxon>Perkinsidae</taxon>
        <taxon>Perkinsus</taxon>
    </lineage>
</organism>
<reference evidence="1 2" key="1">
    <citation type="submission" date="2020-04" db="EMBL/GenBank/DDBJ databases">
        <title>Perkinsus olseni comparative genomics.</title>
        <authorList>
            <person name="Bogema D.R."/>
        </authorList>
    </citation>
    <scope>NUCLEOTIDE SEQUENCE [LARGE SCALE GENOMIC DNA]</scope>
    <source>
        <strain evidence="1">ATCC PRA-31</strain>
    </source>
</reference>
<sequence length="252" mass="27719">CSLVHMPHGAWEAPHQVSLLPSRQVAQRAVDDLSGSFFSPLVRGLKPVIIIAAEKLLCNLRQLAAAKISLQTWREAHRRLNHDEFMPTIEWFNRYMPREALSSVAGDHLASGKISDCFEVMIRLAEAEIAELCRITGCSQWLEEMLPGLRAREDLSVDLFGSAADRTVPRSNDANASALELLWETLKCRVTDEFEEAAVAVAAIHSGIGGDVKSEFSVLVEPPKVCHSGVLRANLERSAAETLQQRTPLSAA</sequence>